<name>A0ABP9PI22_9PSEU</name>
<evidence type="ECO:0000256" key="4">
    <source>
        <dbReference type="ARBA" id="ARBA00022989"/>
    </source>
</evidence>
<reference evidence="11" key="1">
    <citation type="journal article" date="2019" name="Int. J. Syst. Evol. Microbiol.">
        <title>The Global Catalogue of Microorganisms (GCM) 10K type strain sequencing project: providing services to taxonomists for standard genome sequencing and annotation.</title>
        <authorList>
            <consortium name="The Broad Institute Genomics Platform"/>
            <consortium name="The Broad Institute Genome Sequencing Center for Infectious Disease"/>
            <person name="Wu L."/>
            <person name="Ma J."/>
        </authorList>
    </citation>
    <scope>NUCLEOTIDE SEQUENCE [LARGE SCALE GENOMIC DNA]</scope>
    <source>
        <strain evidence="11">JCM 18303</strain>
    </source>
</reference>
<dbReference type="InterPro" id="IPR050250">
    <property type="entry name" value="Macrolide_Exporter_MacB"/>
</dbReference>
<keyword evidence="4 7" id="KW-1133">Transmembrane helix</keyword>
<dbReference type="Pfam" id="PF12704">
    <property type="entry name" value="MacB_PCD"/>
    <property type="match status" value="1"/>
</dbReference>
<evidence type="ECO:0000259" key="9">
    <source>
        <dbReference type="Pfam" id="PF12704"/>
    </source>
</evidence>
<dbReference type="Proteomes" id="UP001428817">
    <property type="component" value="Unassembled WGS sequence"/>
</dbReference>
<dbReference type="PANTHER" id="PTHR30572:SF4">
    <property type="entry name" value="ABC TRANSPORTER PERMEASE YTRF"/>
    <property type="match status" value="1"/>
</dbReference>
<keyword evidence="2" id="KW-1003">Cell membrane</keyword>
<dbReference type="EMBL" id="BAABJP010000001">
    <property type="protein sequence ID" value="GAA5145226.1"/>
    <property type="molecule type" value="Genomic_DNA"/>
</dbReference>
<evidence type="ECO:0000313" key="10">
    <source>
        <dbReference type="EMBL" id="GAA5145226.1"/>
    </source>
</evidence>
<keyword evidence="5 7" id="KW-0472">Membrane</keyword>
<feature type="transmembrane region" description="Helical" evidence="7">
    <location>
        <begin position="21"/>
        <end position="41"/>
    </location>
</feature>
<comment type="caution">
    <text evidence="10">The sequence shown here is derived from an EMBL/GenBank/DDBJ whole genome shotgun (WGS) entry which is preliminary data.</text>
</comment>
<evidence type="ECO:0000256" key="5">
    <source>
        <dbReference type="ARBA" id="ARBA00023136"/>
    </source>
</evidence>
<feature type="transmembrane region" description="Helical" evidence="7">
    <location>
        <begin position="369"/>
        <end position="392"/>
    </location>
</feature>
<gene>
    <name evidence="10" type="ORF">GCM10023321_02790</name>
</gene>
<dbReference type="Pfam" id="PF02687">
    <property type="entry name" value="FtsX"/>
    <property type="match status" value="1"/>
</dbReference>
<evidence type="ECO:0000256" key="6">
    <source>
        <dbReference type="ARBA" id="ARBA00038076"/>
    </source>
</evidence>
<evidence type="ECO:0000256" key="7">
    <source>
        <dbReference type="SAM" id="Phobius"/>
    </source>
</evidence>
<feature type="domain" description="ABC3 transporter permease C-terminal" evidence="8">
    <location>
        <begin position="280"/>
        <end position="397"/>
    </location>
</feature>
<dbReference type="RefSeq" id="WP_185058561.1">
    <property type="nucleotide sequence ID" value="NZ_BAABJP010000001.1"/>
</dbReference>
<evidence type="ECO:0000313" key="11">
    <source>
        <dbReference type="Proteomes" id="UP001428817"/>
    </source>
</evidence>
<keyword evidence="11" id="KW-1185">Reference proteome</keyword>
<evidence type="ECO:0000256" key="3">
    <source>
        <dbReference type="ARBA" id="ARBA00022692"/>
    </source>
</evidence>
<feature type="domain" description="MacB-like periplasmic core" evidence="9">
    <location>
        <begin position="21"/>
        <end position="239"/>
    </location>
</feature>
<comment type="similarity">
    <text evidence="6">Belongs to the ABC-4 integral membrane protein family.</text>
</comment>
<dbReference type="PANTHER" id="PTHR30572">
    <property type="entry name" value="MEMBRANE COMPONENT OF TRANSPORTER-RELATED"/>
    <property type="match status" value="1"/>
</dbReference>
<feature type="transmembrane region" description="Helical" evidence="7">
    <location>
        <begin position="325"/>
        <end position="349"/>
    </location>
</feature>
<proteinExistence type="inferred from homology"/>
<evidence type="ECO:0000259" key="8">
    <source>
        <dbReference type="Pfam" id="PF02687"/>
    </source>
</evidence>
<organism evidence="10 11">
    <name type="scientific">Pseudonocardia eucalypti</name>
    <dbReference type="NCBI Taxonomy" id="648755"/>
    <lineage>
        <taxon>Bacteria</taxon>
        <taxon>Bacillati</taxon>
        <taxon>Actinomycetota</taxon>
        <taxon>Actinomycetes</taxon>
        <taxon>Pseudonocardiales</taxon>
        <taxon>Pseudonocardiaceae</taxon>
        <taxon>Pseudonocardia</taxon>
    </lineage>
</organism>
<sequence>MYFAEAVTMAFRALRTNRLRSALTTLGIVIGVSAVILLVGLGTGMRNGFNEAFGAYARVITLTKVQGSVPGGGQPRDLRDADVTALQDRQAAPDISAVEPQLSGRTIISAGAGSQITAIVQGVGPNFLTVAKRDIVLGRMFTPTEAQDRERVALIGPEVVRDLFGGDNAKALGSVVRIDRGSFEVIGILKSAGEFDNVALMPLSAARSYLLGGADKVTYVMVQAATVPQVPAALEQVERIMDQRHNIADPGKRDYETEALQKQLDEINTFMGFLNAFTVAVAAISLLVGAIGVANIMLVSVTERTREIGIRKALGAPRAAIMKQFLIESVVLAGMGGLAGVTVGVSLVLASQEIMRRAAPDFGTPELSWVAVVVAFTVSMVIGLVAGGYPAYRAATLRPVQALRYE</sequence>
<comment type="subcellular location">
    <subcellularLocation>
        <location evidence="1">Cell membrane</location>
        <topology evidence="1">Multi-pass membrane protein</topology>
    </subcellularLocation>
</comment>
<keyword evidence="3 7" id="KW-0812">Transmembrane</keyword>
<accession>A0ABP9PI22</accession>
<evidence type="ECO:0000256" key="2">
    <source>
        <dbReference type="ARBA" id="ARBA00022475"/>
    </source>
</evidence>
<protein>
    <submittedName>
        <fullName evidence="10">ABC transporter permease</fullName>
    </submittedName>
</protein>
<feature type="transmembrane region" description="Helical" evidence="7">
    <location>
        <begin position="270"/>
        <end position="298"/>
    </location>
</feature>
<dbReference type="InterPro" id="IPR003838">
    <property type="entry name" value="ABC3_permease_C"/>
</dbReference>
<dbReference type="InterPro" id="IPR025857">
    <property type="entry name" value="MacB_PCD"/>
</dbReference>
<evidence type="ECO:0000256" key="1">
    <source>
        <dbReference type="ARBA" id="ARBA00004651"/>
    </source>
</evidence>